<feature type="domain" description="O-methyltransferase C-terminal" evidence="4">
    <location>
        <begin position="111"/>
        <end position="321"/>
    </location>
</feature>
<dbReference type="PROSITE" id="PS51683">
    <property type="entry name" value="SAM_OMT_II"/>
    <property type="match status" value="1"/>
</dbReference>
<dbReference type="CDD" id="cd02440">
    <property type="entry name" value="AdoMet_MTases"/>
    <property type="match status" value="1"/>
</dbReference>
<dbReference type="InterPro" id="IPR029063">
    <property type="entry name" value="SAM-dependent_MTases_sf"/>
</dbReference>
<dbReference type="EMBL" id="JACCHP010000002">
    <property type="protein sequence ID" value="MBH5396823.1"/>
    <property type="molecule type" value="Genomic_DNA"/>
</dbReference>
<feature type="domain" description="O-methyltransferase dimerisation" evidence="5">
    <location>
        <begin position="12"/>
        <end position="87"/>
    </location>
</feature>
<dbReference type="Pfam" id="PF08100">
    <property type="entry name" value="Dimerisation"/>
    <property type="match status" value="1"/>
</dbReference>
<evidence type="ECO:0000259" key="5">
    <source>
        <dbReference type="Pfam" id="PF08100"/>
    </source>
</evidence>
<dbReference type="PANTHER" id="PTHR43712">
    <property type="entry name" value="PUTATIVE (AFU_ORTHOLOGUE AFUA_4G14580)-RELATED"/>
    <property type="match status" value="1"/>
</dbReference>
<comment type="caution">
    <text evidence="6">The sequence shown here is derived from an EMBL/GenBank/DDBJ whole genome shotgun (WGS) entry which is preliminary data.</text>
</comment>
<evidence type="ECO:0000256" key="3">
    <source>
        <dbReference type="ARBA" id="ARBA00022691"/>
    </source>
</evidence>
<keyword evidence="1 6" id="KW-0489">Methyltransferase</keyword>
<evidence type="ECO:0000256" key="1">
    <source>
        <dbReference type="ARBA" id="ARBA00022603"/>
    </source>
</evidence>
<accession>A0ABS0PHZ3</accession>
<organism evidence="6 7">
    <name type="scientific">Bradyrhizobium agreste</name>
    <dbReference type="NCBI Taxonomy" id="2751811"/>
    <lineage>
        <taxon>Bacteria</taxon>
        <taxon>Pseudomonadati</taxon>
        <taxon>Pseudomonadota</taxon>
        <taxon>Alphaproteobacteria</taxon>
        <taxon>Hyphomicrobiales</taxon>
        <taxon>Nitrobacteraceae</taxon>
        <taxon>Bradyrhizobium</taxon>
    </lineage>
</organism>
<dbReference type="InterPro" id="IPR036388">
    <property type="entry name" value="WH-like_DNA-bd_sf"/>
</dbReference>
<protein>
    <submittedName>
        <fullName evidence="6">Methyltransferase</fullName>
    </submittedName>
</protein>
<dbReference type="InterPro" id="IPR012967">
    <property type="entry name" value="COMT_dimerisation"/>
</dbReference>
<dbReference type="Proteomes" id="UP000807370">
    <property type="component" value="Unassembled WGS sequence"/>
</dbReference>
<keyword evidence="3" id="KW-0949">S-adenosyl-L-methionine</keyword>
<dbReference type="RefSeq" id="WP_197958236.1">
    <property type="nucleotide sequence ID" value="NZ_JACCHP010000002.1"/>
</dbReference>
<evidence type="ECO:0000313" key="7">
    <source>
        <dbReference type="Proteomes" id="UP000807370"/>
    </source>
</evidence>
<dbReference type="GO" id="GO:0008168">
    <property type="term" value="F:methyltransferase activity"/>
    <property type="evidence" value="ECO:0007669"/>
    <property type="project" value="UniProtKB-KW"/>
</dbReference>
<name>A0ABS0PHZ3_9BRAD</name>
<dbReference type="PANTHER" id="PTHR43712:SF2">
    <property type="entry name" value="O-METHYLTRANSFERASE CICE"/>
    <property type="match status" value="1"/>
</dbReference>
<dbReference type="Gene3D" id="3.40.50.150">
    <property type="entry name" value="Vaccinia Virus protein VP39"/>
    <property type="match status" value="1"/>
</dbReference>
<dbReference type="InterPro" id="IPR001077">
    <property type="entry name" value="COMT_C"/>
</dbReference>
<dbReference type="InterPro" id="IPR036390">
    <property type="entry name" value="WH_DNA-bd_sf"/>
</dbReference>
<dbReference type="InterPro" id="IPR016461">
    <property type="entry name" value="COMT-like"/>
</dbReference>
<sequence length="341" mass="37104">MPSSPTTAARLLDLIQSHRITALIYVAVKLELAESLRQGPKALDELARTLDADKGALRRFLNALVTLDLLSLDGPDSYSLTEIGATLDADAPCSLRNWTIFEVEMLARNWAGMIDTIKSGKTAAELRGFASSFDMMAQSPQNVDIFNAAMVDLTRSVTPSIVDAYDFGRFTRLLDVGGGSGELLTHIAKACPNLQGFVFDLARCEASARAHLVGQHIDDRVTFISGDFFHAIPAVADAIVLKSVIHDWDDNRSEVILTNCRKALPGTGTILLIERIMPDPPRATEEDRAHALSDLNMLRGPGGQERTITEFRELLARSGFEFTAAHPAGRFCLIEGRALAG</sequence>
<dbReference type="GO" id="GO:0032259">
    <property type="term" value="P:methylation"/>
    <property type="evidence" value="ECO:0007669"/>
    <property type="project" value="UniProtKB-KW"/>
</dbReference>
<evidence type="ECO:0000259" key="4">
    <source>
        <dbReference type="Pfam" id="PF00891"/>
    </source>
</evidence>
<dbReference type="Gene3D" id="1.10.10.10">
    <property type="entry name" value="Winged helix-like DNA-binding domain superfamily/Winged helix DNA-binding domain"/>
    <property type="match status" value="1"/>
</dbReference>
<gene>
    <name evidence="6" type="ORF">HZZ13_03315</name>
</gene>
<dbReference type="SUPFAM" id="SSF53335">
    <property type="entry name" value="S-adenosyl-L-methionine-dependent methyltransferases"/>
    <property type="match status" value="1"/>
</dbReference>
<keyword evidence="2" id="KW-0808">Transferase</keyword>
<proteinExistence type="predicted"/>
<evidence type="ECO:0000313" key="6">
    <source>
        <dbReference type="EMBL" id="MBH5396823.1"/>
    </source>
</evidence>
<evidence type="ECO:0000256" key="2">
    <source>
        <dbReference type="ARBA" id="ARBA00022679"/>
    </source>
</evidence>
<reference evidence="6 7" key="1">
    <citation type="submission" date="2020-07" db="EMBL/GenBank/DDBJ databases">
        <title>Bradyrhizobium diversity isolated from nodules of indigenous legumes of Western Australia.</title>
        <authorList>
            <person name="Klepa M.S."/>
        </authorList>
    </citation>
    <scope>NUCLEOTIDE SEQUENCE [LARGE SCALE GENOMIC DNA]</scope>
    <source>
        <strain evidence="6 7">CNPSo 4010</strain>
    </source>
</reference>
<dbReference type="SUPFAM" id="SSF46785">
    <property type="entry name" value="Winged helix' DNA-binding domain"/>
    <property type="match status" value="1"/>
</dbReference>
<keyword evidence="7" id="KW-1185">Reference proteome</keyword>
<dbReference type="PIRSF" id="PIRSF005739">
    <property type="entry name" value="O-mtase"/>
    <property type="match status" value="1"/>
</dbReference>
<dbReference type="Pfam" id="PF00891">
    <property type="entry name" value="Methyltransf_2"/>
    <property type="match status" value="1"/>
</dbReference>